<gene>
    <name evidence="1" type="ORF">Pyn_18286</name>
</gene>
<dbReference type="Proteomes" id="UP000250321">
    <property type="component" value="Unassembled WGS sequence"/>
</dbReference>
<evidence type="ECO:0000313" key="2">
    <source>
        <dbReference type="Proteomes" id="UP000250321"/>
    </source>
</evidence>
<dbReference type="OrthoDB" id="185373at2759"/>
<keyword evidence="2" id="KW-1185">Reference proteome</keyword>
<dbReference type="AlphaFoldDB" id="A0A314V486"/>
<reference evidence="1 2" key="1">
    <citation type="submission" date="2018-02" db="EMBL/GenBank/DDBJ databases">
        <title>Draft genome of wild Prunus yedoensis var. nudiflora.</title>
        <authorList>
            <person name="Baek S."/>
            <person name="Kim J.-H."/>
            <person name="Choi K."/>
            <person name="Kim G.-B."/>
            <person name="Cho A."/>
            <person name="Jang H."/>
            <person name="Shin C.-H."/>
            <person name="Yu H.-J."/>
            <person name="Mun J.-H."/>
        </authorList>
    </citation>
    <scope>NUCLEOTIDE SEQUENCE [LARGE SCALE GENOMIC DNA]</scope>
    <source>
        <strain evidence="2">cv. Jeju island</strain>
        <tissue evidence="1">Leaf</tissue>
    </source>
</reference>
<sequence length="89" mass="10450">MYFDAHEILRELVLLRRVLPGCDDLMCCGQQGMFVVWDLECLMRCLVFWLSLECLRKQAFKAREGEFSRKFFKDMLGAGITPSVFTYNI</sequence>
<organism evidence="1 2">
    <name type="scientific">Prunus yedoensis var. nudiflora</name>
    <dbReference type="NCBI Taxonomy" id="2094558"/>
    <lineage>
        <taxon>Eukaryota</taxon>
        <taxon>Viridiplantae</taxon>
        <taxon>Streptophyta</taxon>
        <taxon>Embryophyta</taxon>
        <taxon>Tracheophyta</taxon>
        <taxon>Spermatophyta</taxon>
        <taxon>Magnoliopsida</taxon>
        <taxon>eudicotyledons</taxon>
        <taxon>Gunneridae</taxon>
        <taxon>Pentapetalae</taxon>
        <taxon>rosids</taxon>
        <taxon>fabids</taxon>
        <taxon>Rosales</taxon>
        <taxon>Rosaceae</taxon>
        <taxon>Amygdaloideae</taxon>
        <taxon>Amygdaleae</taxon>
        <taxon>Prunus</taxon>
    </lineage>
</organism>
<evidence type="ECO:0000313" key="1">
    <source>
        <dbReference type="EMBL" id="PQM42599.1"/>
    </source>
</evidence>
<dbReference type="EMBL" id="PJQY01002800">
    <property type="protein sequence ID" value="PQM42599.1"/>
    <property type="molecule type" value="Genomic_DNA"/>
</dbReference>
<protein>
    <submittedName>
        <fullName evidence="1">Putative pentatricopeptide repeat-containing protein</fullName>
    </submittedName>
</protein>
<proteinExistence type="predicted"/>
<accession>A0A314V486</accession>
<comment type="caution">
    <text evidence="1">The sequence shown here is derived from an EMBL/GenBank/DDBJ whole genome shotgun (WGS) entry which is preliminary data.</text>
</comment>
<name>A0A314V486_PRUYE</name>